<dbReference type="PANTHER" id="PTHR11795:SF445">
    <property type="entry name" value="AMINO ACID ABC TRANSPORTER PERMEASE PROTEIN"/>
    <property type="match status" value="1"/>
</dbReference>
<feature type="transmembrane region" description="Helical" evidence="9">
    <location>
        <begin position="141"/>
        <end position="163"/>
    </location>
</feature>
<evidence type="ECO:0000313" key="11">
    <source>
        <dbReference type="Proteomes" id="UP000199079"/>
    </source>
</evidence>
<dbReference type="RefSeq" id="WP_039399919.1">
    <property type="nucleotide sequence ID" value="NZ_FNPC01000002.1"/>
</dbReference>
<accession>A0A1H3FSU1</accession>
<proteinExistence type="inferred from homology"/>
<keyword evidence="2" id="KW-0813">Transport</keyword>
<keyword evidence="11" id="KW-1185">Reference proteome</keyword>
<dbReference type="Proteomes" id="UP000199079">
    <property type="component" value="Unassembled WGS sequence"/>
</dbReference>
<dbReference type="GO" id="GO:0006865">
    <property type="term" value="P:amino acid transport"/>
    <property type="evidence" value="ECO:0007669"/>
    <property type="project" value="UniProtKB-KW"/>
</dbReference>
<evidence type="ECO:0000256" key="2">
    <source>
        <dbReference type="ARBA" id="ARBA00022448"/>
    </source>
</evidence>
<evidence type="ECO:0000256" key="5">
    <source>
        <dbReference type="ARBA" id="ARBA00022970"/>
    </source>
</evidence>
<dbReference type="AlphaFoldDB" id="A0A1H3FSU1"/>
<dbReference type="GO" id="GO:0022857">
    <property type="term" value="F:transmembrane transporter activity"/>
    <property type="evidence" value="ECO:0007669"/>
    <property type="project" value="InterPro"/>
</dbReference>
<evidence type="ECO:0000256" key="9">
    <source>
        <dbReference type="SAM" id="Phobius"/>
    </source>
</evidence>
<feature type="transmembrane region" description="Helical" evidence="9">
    <location>
        <begin position="6"/>
        <end position="30"/>
    </location>
</feature>
<evidence type="ECO:0000256" key="3">
    <source>
        <dbReference type="ARBA" id="ARBA00022475"/>
    </source>
</evidence>
<dbReference type="EMBL" id="FNPC01000002">
    <property type="protein sequence ID" value="SDX93448.1"/>
    <property type="molecule type" value="Genomic_DNA"/>
</dbReference>
<feature type="transmembrane region" description="Helical" evidence="9">
    <location>
        <begin position="194"/>
        <end position="213"/>
    </location>
</feature>
<keyword evidence="5" id="KW-0029">Amino-acid transport</keyword>
<dbReference type="CDD" id="cd06582">
    <property type="entry name" value="TM_PBP1_LivH_like"/>
    <property type="match status" value="1"/>
</dbReference>
<gene>
    <name evidence="10" type="ORF">SAMN05216564_102176</name>
</gene>
<evidence type="ECO:0000256" key="6">
    <source>
        <dbReference type="ARBA" id="ARBA00022989"/>
    </source>
</evidence>
<dbReference type="InterPro" id="IPR052157">
    <property type="entry name" value="BCAA_transport_permease"/>
</dbReference>
<dbReference type="GO" id="GO:0005886">
    <property type="term" value="C:plasma membrane"/>
    <property type="evidence" value="ECO:0007669"/>
    <property type="project" value="UniProtKB-SubCell"/>
</dbReference>
<feature type="transmembrane region" description="Helical" evidence="9">
    <location>
        <begin position="260"/>
        <end position="281"/>
    </location>
</feature>
<comment type="similarity">
    <text evidence="8">Belongs to the binding-protein-dependent transport system permease family. LivHM subfamily.</text>
</comment>
<dbReference type="InterPro" id="IPR001851">
    <property type="entry name" value="ABC_transp_permease"/>
</dbReference>
<dbReference type="PANTHER" id="PTHR11795">
    <property type="entry name" value="BRANCHED-CHAIN AMINO ACID TRANSPORT SYSTEM PERMEASE PROTEIN LIVH"/>
    <property type="match status" value="1"/>
</dbReference>
<keyword evidence="7 9" id="KW-0472">Membrane</keyword>
<organism evidence="10 11">
    <name type="scientific">Halopenitus persicus</name>
    <dbReference type="NCBI Taxonomy" id="1048396"/>
    <lineage>
        <taxon>Archaea</taxon>
        <taxon>Methanobacteriati</taxon>
        <taxon>Methanobacteriota</taxon>
        <taxon>Stenosarchaea group</taxon>
        <taxon>Halobacteria</taxon>
        <taxon>Halobacteriales</taxon>
        <taxon>Haloferacaceae</taxon>
        <taxon>Halopenitus</taxon>
    </lineage>
</organism>
<dbReference type="OrthoDB" id="307937at2157"/>
<dbReference type="GeneID" id="43838730"/>
<keyword evidence="6 9" id="KW-1133">Transmembrane helix</keyword>
<protein>
    <submittedName>
        <fullName evidence="10">Branched-chain amino acid transport system permease protein</fullName>
    </submittedName>
</protein>
<evidence type="ECO:0000256" key="7">
    <source>
        <dbReference type="ARBA" id="ARBA00023136"/>
    </source>
</evidence>
<comment type="subcellular location">
    <subcellularLocation>
        <location evidence="1">Cell membrane</location>
        <topology evidence="1">Multi-pass membrane protein</topology>
    </subcellularLocation>
</comment>
<evidence type="ECO:0000256" key="1">
    <source>
        <dbReference type="ARBA" id="ARBA00004651"/>
    </source>
</evidence>
<name>A0A1H3FSU1_9EURY</name>
<feature type="transmembrane region" description="Helical" evidence="9">
    <location>
        <begin position="37"/>
        <end position="56"/>
    </location>
</feature>
<evidence type="ECO:0000256" key="8">
    <source>
        <dbReference type="ARBA" id="ARBA00037998"/>
    </source>
</evidence>
<feature type="transmembrane region" description="Helical" evidence="9">
    <location>
        <begin position="99"/>
        <end position="121"/>
    </location>
</feature>
<dbReference type="Pfam" id="PF02653">
    <property type="entry name" value="BPD_transp_2"/>
    <property type="match status" value="1"/>
</dbReference>
<sequence length="287" mass="29840">MVATSTLIAVGIDGIAYGMFLALLGVGITLVFGLGEVLNLAIGMFAIFGTLMAHYLSTAVGLGSVPAFLLGIVVVGILGVTVDRTLLSLVYRSDGEERILLGIFVTLGLSILLEGILTNFFPSRYSLSLGLPRINVIDITIPGSSILVIAVSAVVLASLFAFLRGTFLGKAARTVFQDEVGALLIGVDPRRIRAIVFVLAAIVAGIAGIVYGTTATLGVTDGFQFTIFALIVSIVGGIRSIEGTAVAGILLGIVATYANFFIGAYLASIILFMTAVIILLVRPVVEE</sequence>
<keyword evidence="3" id="KW-1003">Cell membrane</keyword>
<evidence type="ECO:0000313" key="10">
    <source>
        <dbReference type="EMBL" id="SDX93448.1"/>
    </source>
</evidence>
<feature type="transmembrane region" description="Helical" evidence="9">
    <location>
        <begin position="68"/>
        <end position="87"/>
    </location>
</feature>
<keyword evidence="4 9" id="KW-0812">Transmembrane</keyword>
<evidence type="ECO:0000256" key="4">
    <source>
        <dbReference type="ARBA" id="ARBA00022692"/>
    </source>
</evidence>
<feature type="transmembrane region" description="Helical" evidence="9">
    <location>
        <begin position="225"/>
        <end position="253"/>
    </location>
</feature>
<reference evidence="11" key="1">
    <citation type="submission" date="2016-10" db="EMBL/GenBank/DDBJ databases">
        <authorList>
            <person name="Varghese N."/>
            <person name="Submissions S."/>
        </authorList>
    </citation>
    <scope>NUCLEOTIDE SEQUENCE [LARGE SCALE GENOMIC DNA]</scope>
    <source>
        <strain evidence="11">DC30,IBRC 10041,KCTC 4046</strain>
    </source>
</reference>